<dbReference type="InterPro" id="IPR027417">
    <property type="entry name" value="P-loop_NTPase"/>
</dbReference>
<keyword evidence="2 11" id="KW-0808">Transferase</keyword>
<evidence type="ECO:0000256" key="8">
    <source>
        <dbReference type="ARBA" id="ARBA00022840"/>
    </source>
</evidence>
<name>E1YAA0_9BACT</name>
<evidence type="ECO:0000256" key="9">
    <source>
        <dbReference type="ARBA" id="ARBA00022932"/>
    </source>
</evidence>
<dbReference type="GO" id="GO:0009360">
    <property type="term" value="C:DNA polymerase III complex"/>
    <property type="evidence" value="ECO:0007669"/>
    <property type="project" value="InterPro"/>
</dbReference>
<evidence type="ECO:0000256" key="4">
    <source>
        <dbReference type="ARBA" id="ARBA00022705"/>
    </source>
</evidence>
<accession>E1YAA0</accession>
<evidence type="ECO:0000256" key="10">
    <source>
        <dbReference type="ARBA" id="ARBA00049244"/>
    </source>
</evidence>
<dbReference type="NCBIfam" id="NF004046">
    <property type="entry name" value="PRK05563.1"/>
    <property type="match status" value="1"/>
</dbReference>
<evidence type="ECO:0000259" key="12">
    <source>
        <dbReference type="SMART" id="SM00382"/>
    </source>
</evidence>
<comment type="similarity">
    <text evidence="1 11">Belongs to the DnaX/STICHEL family.</text>
</comment>
<evidence type="ECO:0000313" key="13">
    <source>
        <dbReference type="EMBL" id="CBX27494.1"/>
    </source>
</evidence>
<gene>
    <name evidence="11" type="primary">dnaX</name>
    <name evidence="13" type="ORF">N47_H23160</name>
</gene>
<dbReference type="PANTHER" id="PTHR11669:SF0">
    <property type="entry name" value="PROTEIN STICHEL-LIKE 2"/>
    <property type="match status" value="1"/>
</dbReference>
<dbReference type="Pfam" id="PF13177">
    <property type="entry name" value="DNA_pol3_delta2"/>
    <property type="match status" value="1"/>
</dbReference>
<dbReference type="InterPro" id="IPR045085">
    <property type="entry name" value="HLD_clamp_pol_III_gamma_tau"/>
</dbReference>
<dbReference type="EMBL" id="FR695866">
    <property type="protein sequence ID" value="CBX27494.1"/>
    <property type="molecule type" value="Genomic_DNA"/>
</dbReference>
<keyword evidence="5" id="KW-0479">Metal-binding</keyword>
<comment type="function">
    <text evidence="11">DNA polymerase III is a complex, multichain enzyme responsible for most of the replicative synthesis in bacteria. This DNA polymerase also exhibits 3' to 5' exonuclease activity.</text>
</comment>
<comment type="subunit">
    <text evidence="11">DNA polymerase III contains a core (composed of alpha, epsilon and theta chains) that associates with a tau subunit. This core dimerizes to form the POLIII' complex. PolIII' associates with the gamma complex (composed of gamma, delta, delta', psi and chi chains) and with the beta chain to form the complete DNA polymerase III complex.</text>
</comment>
<organism evidence="13">
    <name type="scientific">uncultured Desulfobacterium sp</name>
    <dbReference type="NCBI Taxonomy" id="201089"/>
    <lineage>
        <taxon>Bacteria</taxon>
        <taxon>Pseudomonadati</taxon>
        <taxon>Thermodesulfobacteriota</taxon>
        <taxon>Desulfobacteria</taxon>
        <taxon>Desulfobacterales</taxon>
        <taxon>Desulfobacteriaceae</taxon>
        <taxon>Desulfobacterium</taxon>
        <taxon>environmental samples</taxon>
    </lineage>
</organism>
<keyword evidence="3 11" id="KW-0548">Nucleotidyltransferase</keyword>
<dbReference type="InterPro" id="IPR003593">
    <property type="entry name" value="AAA+_ATPase"/>
</dbReference>
<evidence type="ECO:0000256" key="3">
    <source>
        <dbReference type="ARBA" id="ARBA00022695"/>
    </source>
</evidence>
<dbReference type="NCBIfam" id="TIGR02397">
    <property type="entry name" value="dnaX_nterm"/>
    <property type="match status" value="1"/>
</dbReference>
<protein>
    <recommendedName>
        <fullName evidence="11">DNA polymerase III subunit gamma/tau</fullName>
        <ecNumber evidence="11">2.7.7.7</ecNumber>
    </recommendedName>
</protein>
<dbReference type="GO" id="GO:0003677">
    <property type="term" value="F:DNA binding"/>
    <property type="evidence" value="ECO:0007669"/>
    <property type="project" value="InterPro"/>
</dbReference>
<dbReference type="EC" id="2.7.7.7" evidence="11"/>
<proteinExistence type="inferred from homology"/>
<dbReference type="InterPro" id="IPR012763">
    <property type="entry name" value="DNA_pol_III_sug/sutau_N"/>
</dbReference>
<keyword evidence="7" id="KW-0862">Zinc</keyword>
<dbReference type="Gene3D" id="1.10.8.60">
    <property type="match status" value="1"/>
</dbReference>
<evidence type="ECO:0000256" key="7">
    <source>
        <dbReference type="ARBA" id="ARBA00022833"/>
    </source>
</evidence>
<dbReference type="SMART" id="SM00382">
    <property type="entry name" value="AAA"/>
    <property type="match status" value="1"/>
</dbReference>
<evidence type="ECO:0000256" key="11">
    <source>
        <dbReference type="RuleBase" id="RU364063"/>
    </source>
</evidence>
<dbReference type="GO" id="GO:0003887">
    <property type="term" value="F:DNA-directed DNA polymerase activity"/>
    <property type="evidence" value="ECO:0007669"/>
    <property type="project" value="UniProtKB-KW"/>
</dbReference>
<comment type="catalytic activity">
    <reaction evidence="10 11">
        <text>DNA(n) + a 2'-deoxyribonucleoside 5'-triphosphate = DNA(n+1) + diphosphate</text>
        <dbReference type="Rhea" id="RHEA:22508"/>
        <dbReference type="Rhea" id="RHEA-COMP:17339"/>
        <dbReference type="Rhea" id="RHEA-COMP:17340"/>
        <dbReference type="ChEBI" id="CHEBI:33019"/>
        <dbReference type="ChEBI" id="CHEBI:61560"/>
        <dbReference type="ChEBI" id="CHEBI:173112"/>
        <dbReference type="EC" id="2.7.7.7"/>
    </reaction>
</comment>
<dbReference type="GO" id="GO:0005524">
    <property type="term" value="F:ATP binding"/>
    <property type="evidence" value="ECO:0007669"/>
    <property type="project" value="UniProtKB-KW"/>
</dbReference>
<keyword evidence="8 11" id="KW-0067">ATP-binding</keyword>
<sequence>MRYFFLLSGIFIMSYLVFARKYRPQNFDTVVGQKHVTQTLANAISTGRVAHAVLLSGPRGTGKTTVARILAKAMNCIEGPTPSPCNVCRSCTEITIGSCVDVLEIDGASNNGVENVRDLRDNIKYKPAYSRYKIYIIDEVHMLSTQAFNALLKTLEEPPPHVMFIFATTEPHKIPVTILSRCQRHDFKRIGLDDITDQMLYICKKENVDVSSESLTAIARAAGGCMRDALSLLDLVLSCSEGRINEENLSDIIGLVDRRTIFKITDAVLSADIVALLDVLDDLYQNGHNFKELYSEITEHFRNLIVVKMGKKIDKLISLPSSEINLMVKQVKDIPATFLNQIFDILYREESAIRFSPNPKLALEIIFFRMLQVKPALPIEVLIERIDGLLKNIPRQDNSDILESKTDYKHIENDRPEEKICEKAVDPYKEAGYETGSKKSQTDAVLGENNLQKIWKSLYKVISEKNLSLATNMAKCSIKEIMENSIVIEVEGNGFNFGRITSGKNLDILKKICNDFFGKNIEIVFEKKISAEVNTNKKDKPAQLKDDALNNPIVAEALNIFNGSIHEVKIL</sequence>
<keyword evidence="6 11" id="KW-0547">Nucleotide-binding</keyword>
<dbReference type="GO" id="GO:0046872">
    <property type="term" value="F:metal ion binding"/>
    <property type="evidence" value="ECO:0007669"/>
    <property type="project" value="UniProtKB-KW"/>
</dbReference>
<reference evidence="13" key="1">
    <citation type="journal article" date="2011" name="Environ. Microbiol.">
        <title>Genomic insights into the metabolic potential of the polycyclic aromatic hydrocarbon degrading sulfate-reducing Deltaproteobacterium N47.</title>
        <authorList>
            <person name="Bergmann F."/>
            <person name="Selesi D."/>
            <person name="Weinmaier T."/>
            <person name="Tischler P."/>
            <person name="Rattei T."/>
            <person name="Meckenstock R.U."/>
        </authorList>
    </citation>
    <scope>NUCLEOTIDE SEQUENCE</scope>
</reference>
<dbReference type="InterPro" id="IPR022754">
    <property type="entry name" value="DNA_pol_III_gamma-3"/>
</dbReference>
<dbReference type="CDD" id="cd00009">
    <property type="entry name" value="AAA"/>
    <property type="match status" value="1"/>
</dbReference>
<evidence type="ECO:0000256" key="5">
    <source>
        <dbReference type="ARBA" id="ARBA00022723"/>
    </source>
</evidence>
<dbReference type="GO" id="GO:0006261">
    <property type="term" value="P:DNA-templated DNA replication"/>
    <property type="evidence" value="ECO:0007669"/>
    <property type="project" value="TreeGrafter"/>
</dbReference>
<evidence type="ECO:0000256" key="1">
    <source>
        <dbReference type="ARBA" id="ARBA00006360"/>
    </source>
</evidence>
<dbReference type="AlphaFoldDB" id="E1YAA0"/>
<dbReference type="FunFam" id="3.40.50.300:FF:000014">
    <property type="entry name" value="DNA polymerase III subunit gamma/tau"/>
    <property type="match status" value="1"/>
</dbReference>
<evidence type="ECO:0000256" key="2">
    <source>
        <dbReference type="ARBA" id="ARBA00022679"/>
    </source>
</evidence>
<dbReference type="SUPFAM" id="SSF52540">
    <property type="entry name" value="P-loop containing nucleoside triphosphate hydrolases"/>
    <property type="match status" value="1"/>
</dbReference>
<keyword evidence="9 11" id="KW-0239">DNA-directed DNA polymerase</keyword>
<dbReference type="Pfam" id="PF12169">
    <property type="entry name" value="DNA_pol3_gamma3"/>
    <property type="match status" value="1"/>
</dbReference>
<evidence type="ECO:0000256" key="6">
    <source>
        <dbReference type="ARBA" id="ARBA00022741"/>
    </source>
</evidence>
<dbReference type="Gene3D" id="3.40.50.300">
    <property type="entry name" value="P-loop containing nucleotide triphosphate hydrolases"/>
    <property type="match status" value="1"/>
</dbReference>
<dbReference type="SUPFAM" id="SSF48019">
    <property type="entry name" value="post-AAA+ oligomerization domain-like"/>
    <property type="match status" value="1"/>
</dbReference>
<dbReference type="CDD" id="cd18137">
    <property type="entry name" value="HLD_clamp_pol_III_gamma_tau"/>
    <property type="match status" value="1"/>
</dbReference>
<feature type="domain" description="AAA+ ATPase" evidence="12">
    <location>
        <begin position="49"/>
        <end position="191"/>
    </location>
</feature>
<keyword evidence="4 11" id="KW-0235">DNA replication</keyword>
<dbReference type="PANTHER" id="PTHR11669">
    <property type="entry name" value="REPLICATION FACTOR C / DNA POLYMERASE III GAMMA-TAU SUBUNIT"/>
    <property type="match status" value="1"/>
</dbReference>
<dbReference type="InterPro" id="IPR050238">
    <property type="entry name" value="DNA_Rep/Repair_Clamp_Loader"/>
</dbReference>
<dbReference type="InterPro" id="IPR008921">
    <property type="entry name" value="DNA_pol3_clamp-load_cplx_C"/>
</dbReference>
<dbReference type="Pfam" id="PF22608">
    <property type="entry name" value="DNAX_ATPase_lid"/>
    <property type="match status" value="1"/>
</dbReference>
<dbReference type="Gene3D" id="1.20.272.10">
    <property type="match status" value="1"/>
</dbReference>